<protein>
    <recommendedName>
        <fullName evidence="4">Epstein-Barr virus EBNA-1-like protein</fullName>
    </recommendedName>
</protein>
<gene>
    <name evidence="2" type="ORF">OJ1764_D01.6</name>
</gene>
<reference evidence="3" key="2">
    <citation type="journal article" date="2008" name="Nucleic Acids Res.">
        <title>The rice annotation project database (RAP-DB): 2008 update.</title>
        <authorList>
            <consortium name="The rice annotation project (RAP)"/>
        </authorList>
    </citation>
    <scope>GENOME REANNOTATION</scope>
    <source>
        <strain evidence="3">cv. Nipponbare</strain>
    </source>
</reference>
<evidence type="ECO:0000256" key="1">
    <source>
        <dbReference type="SAM" id="MobiDB-lite"/>
    </source>
</evidence>
<feature type="compositionally biased region" description="Basic and acidic residues" evidence="1">
    <location>
        <begin position="156"/>
        <end position="172"/>
    </location>
</feature>
<feature type="compositionally biased region" description="Low complexity" evidence="1">
    <location>
        <begin position="107"/>
        <end position="141"/>
    </location>
</feature>
<feature type="compositionally biased region" description="Polar residues" evidence="1">
    <location>
        <begin position="11"/>
        <end position="25"/>
    </location>
</feature>
<feature type="region of interest" description="Disordered" evidence="1">
    <location>
        <begin position="1"/>
        <end position="184"/>
    </location>
</feature>
<organism evidence="2 3">
    <name type="scientific">Oryza sativa subsp. japonica</name>
    <name type="common">Rice</name>
    <dbReference type="NCBI Taxonomy" id="39947"/>
    <lineage>
        <taxon>Eukaryota</taxon>
        <taxon>Viridiplantae</taxon>
        <taxon>Streptophyta</taxon>
        <taxon>Embryophyta</taxon>
        <taxon>Tracheophyta</taxon>
        <taxon>Spermatophyta</taxon>
        <taxon>Magnoliopsida</taxon>
        <taxon>Liliopsida</taxon>
        <taxon>Poales</taxon>
        <taxon>Poaceae</taxon>
        <taxon>BOP clade</taxon>
        <taxon>Oryzoideae</taxon>
        <taxon>Oryzeae</taxon>
        <taxon>Oryzinae</taxon>
        <taxon>Oryza</taxon>
        <taxon>Oryza sativa</taxon>
    </lineage>
</organism>
<dbReference type="EMBL" id="AC107085">
    <property type="protein sequence ID" value="AAV31257.1"/>
    <property type="molecule type" value="Genomic_DNA"/>
</dbReference>
<accession>Q60ES6</accession>
<sequence>MSVWERGTDFGRSSQRAGALASSQIGDREEGNDAGRGRKRKKEGRKGACPLPLWEKEEGMGATRQREEELCLRPLEASARSGGGRVDDDGDDGGARSDNTGGRRGQARQALAAAATGRSATTVRTRAGGAAIWAASAGTAARAEREEGSARLTGRAGREREREPGREGEMGREGFGPSNPREAK</sequence>
<dbReference type="AlphaFoldDB" id="Q60ES6"/>
<name>Q60ES6_ORYSJ</name>
<evidence type="ECO:0000313" key="2">
    <source>
        <dbReference type="EMBL" id="AAV31257.1"/>
    </source>
</evidence>
<evidence type="ECO:0000313" key="3">
    <source>
        <dbReference type="Proteomes" id="UP000000763"/>
    </source>
</evidence>
<evidence type="ECO:0008006" key="4">
    <source>
        <dbReference type="Google" id="ProtNLM"/>
    </source>
</evidence>
<dbReference type="Proteomes" id="UP000000763">
    <property type="component" value="Chromosome 5"/>
</dbReference>
<reference evidence="3" key="1">
    <citation type="journal article" date="2005" name="Nature">
        <title>The map-based sequence of the rice genome.</title>
        <authorList>
            <consortium name="International rice genome sequencing project (IRGSP)"/>
            <person name="Matsumoto T."/>
            <person name="Wu J."/>
            <person name="Kanamori H."/>
            <person name="Katayose Y."/>
            <person name="Fujisawa M."/>
            <person name="Namiki N."/>
            <person name="Mizuno H."/>
            <person name="Yamamoto K."/>
            <person name="Antonio B.A."/>
            <person name="Baba T."/>
            <person name="Sakata K."/>
            <person name="Nagamura Y."/>
            <person name="Aoki H."/>
            <person name="Arikawa K."/>
            <person name="Arita K."/>
            <person name="Bito T."/>
            <person name="Chiden Y."/>
            <person name="Fujitsuka N."/>
            <person name="Fukunaka R."/>
            <person name="Hamada M."/>
            <person name="Harada C."/>
            <person name="Hayashi A."/>
            <person name="Hijishita S."/>
            <person name="Honda M."/>
            <person name="Hosokawa S."/>
            <person name="Ichikawa Y."/>
            <person name="Idonuma A."/>
            <person name="Iijima M."/>
            <person name="Ikeda M."/>
            <person name="Ikeno M."/>
            <person name="Ito K."/>
            <person name="Ito S."/>
            <person name="Ito T."/>
            <person name="Ito Y."/>
            <person name="Ito Y."/>
            <person name="Iwabuchi A."/>
            <person name="Kamiya K."/>
            <person name="Karasawa W."/>
            <person name="Kurita K."/>
            <person name="Katagiri S."/>
            <person name="Kikuta A."/>
            <person name="Kobayashi H."/>
            <person name="Kobayashi N."/>
            <person name="Machita K."/>
            <person name="Maehara T."/>
            <person name="Masukawa M."/>
            <person name="Mizubayashi T."/>
            <person name="Mukai Y."/>
            <person name="Nagasaki H."/>
            <person name="Nagata Y."/>
            <person name="Naito S."/>
            <person name="Nakashima M."/>
            <person name="Nakama Y."/>
            <person name="Nakamichi Y."/>
            <person name="Nakamura M."/>
            <person name="Meguro A."/>
            <person name="Negishi M."/>
            <person name="Ohta I."/>
            <person name="Ohta T."/>
            <person name="Okamoto M."/>
            <person name="Ono N."/>
            <person name="Saji S."/>
            <person name="Sakaguchi M."/>
            <person name="Sakai K."/>
            <person name="Shibata M."/>
            <person name="Shimokawa T."/>
            <person name="Song J."/>
            <person name="Takazaki Y."/>
            <person name="Terasawa K."/>
            <person name="Tsugane M."/>
            <person name="Tsuji K."/>
            <person name="Ueda S."/>
            <person name="Waki K."/>
            <person name="Yamagata H."/>
            <person name="Yamamoto M."/>
            <person name="Yamamoto S."/>
            <person name="Yamane H."/>
            <person name="Yoshiki S."/>
            <person name="Yoshihara R."/>
            <person name="Yukawa K."/>
            <person name="Zhong H."/>
            <person name="Yano M."/>
            <person name="Yuan Q."/>
            <person name="Ouyang S."/>
            <person name="Liu J."/>
            <person name="Jones K.M."/>
            <person name="Gansberger K."/>
            <person name="Moffat K."/>
            <person name="Hill J."/>
            <person name="Bera J."/>
            <person name="Fadrosh D."/>
            <person name="Jin S."/>
            <person name="Johri S."/>
            <person name="Kim M."/>
            <person name="Overton L."/>
            <person name="Reardon M."/>
            <person name="Tsitrin T."/>
            <person name="Vuong H."/>
            <person name="Weaver B."/>
            <person name="Ciecko A."/>
            <person name="Tallon L."/>
            <person name="Jackson J."/>
            <person name="Pai G."/>
            <person name="Aken S.V."/>
            <person name="Utterback T."/>
            <person name="Reidmuller S."/>
            <person name="Feldblyum T."/>
            <person name="Hsiao J."/>
            <person name="Zismann V."/>
            <person name="Iobst S."/>
            <person name="de Vazeille A.R."/>
            <person name="Buell C.R."/>
            <person name="Ying K."/>
            <person name="Li Y."/>
            <person name="Lu T."/>
            <person name="Huang Y."/>
            <person name="Zhao Q."/>
            <person name="Feng Q."/>
            <person name="Zhang L."/>
            <person name="Zhu J."/>
            <person name="Weng Q."/>
            <person name="Mu J."/>
            <person name="Lu Y."/>
            <person name="Fan D."/>
            <person name="Liu Y."/>
            <person name="Guan J."/>
            <person name="Zhang Y."/>
            <person name="Yu S."/>
            <person name="Liu X."/>
            <person name="Zhang Y."/>
            <person name="Hong G."/>
            <person name="Han B."/>
            <person name="Choisne N."/>
            <person name="Demange N."/>
            <person name="Orjeda G."/>
            <person name="Samain S."/>
            <person name="Cattolico L."/>
            <person name="Pelletier E."/>
            <person name="Couloux A."/>
            <person name="Segurens B."/>
            <person name="Wincker P."/>
            <person name="D'Hont A."/>
            <person name="Scarpelli C."/>
            <person name="Weissenbach J."/>
            <person name="Salanoubat M."/>
            <person name="Quetier F."/>
            <person name="Yu Y."/>
            <person name="Kim H.R."/>
            <person name="Rambo T."/>
            <person name="Currie J."/>
            <person name="Collura K."/>
            <person name="Luo M."/>
            <person name="Yang T."/>
            <person name="Ammiraju J.S.S."/>
            <person name="Engler F."/>
            <person name="Soderlund C."/>
            <person name="Wing R.A."/>
            <person name="Palmer L.E."/>
            <person name="de la Bastide M."/>
            <person name="Spiegel L."/>
            <person name="Nascimento L."/>
            <person name="Zutavern T."/>
            <person name="O'Shaughnessy A."/>
            <person name="Dike S."/>
            <person name="Dedhia N."/>
            <person name="Preston R."/>
            <person name="Balija V."/>
            <person name="McCombie W.R."/>
            <person name="Chow T."/>
            <person name="Chen H."/>
            <person name="Chung M."/>
            <person name="Chen C."/>
            <person name="Shaw J."/>
            <person name="Wu H."/>
            <person name="Hsiao K."/>
            <person name="Chao Y."/>
            <person name="Chu M."/>
            <person name="Cheng C."/>
            <person name="Hour A."/>
            <person name="Lee P."/>
            <person name="Lin S."/>
            <person name="Lin Y."/>
            <person name="Liou J."/>
            <person name="Liu S."/>
            <person name="Hsing Y."/>
            <person name="Raghuvanshi S."/>
            <person name="Mohanty A."/>
            <person name="Bharti A.K."/>
            <person name="Gaur A."/>
            <person name="Gupta V."/>
            <person name="Kumar D."/>
            <person name="Ravi V."/>
            <person name="Vij S."/>
            <person name="Kapur A."/>
            <person name="Khurana P."/>
            <person name="Khurana P."/>
            <person name="Khurana J.P."/>
            <person name="Tyagi A.K."/>
            <person name="Gaikwad K."/>
            <person name="Singh A."/>
            <person name="Dalal V."/>
            <person name="Srivastava S."/>
            <person name="Dixit A."/>
            <person name="Pal A.K."/>
            <person name="Ghazi I.A."/>
            <person name="Yadav M."/>
            <person name="Pandit A."/>
            <person name="Bhargava A."/>
            <person name="Sureshbabu K."/>
            <person name="Batra K."/>
            <person name="Sharma T.R."/>
            <person name="Mohapatra T."/>
            <person name="Singh N.K."/>
            <person name="Messing J."/>
            <person name="Nelson A.B."/>
            <person name="Fuks G."/>
            <person name="Kavchok S."/>
            <person name="Keizer G."/>
            <person name="Linton E."/>
            <person name="Llaca V."/>
            <person name="Song R."/>
            <person name="Tanyolac B."/>
            <person name="Young S."/>
            <person name="Ho-Il K."/>
            <person name="Hahn J.H."/>
            <person name="Sangsakoo G."/>
            <person name="Vanavichit A."/>
            <person name="de Mattos Luiz.A.T."/>
            <person name="Zimmer P.D."/>
            <person name="Malone G."/>
            <person name="Dellagostin O."/>
            <person name="de Oliveira A.C."/>
            <person name="Bevan M."/>
            <person name="Bancroft I."/>
            <person name="Minx P."/>
            <person name="Cordum H."/>
            <person name="Wilson R."/>
            <person name="Cheng Z."/>
            <person name="Jin W."/>
            <person name="Jiang J."/>
            <person name="Leong S.A."/>
            <person name="Iwama H."/>
            <person name="Gojobori T."/>
            <person name="Itoh T."/>
            <person name="Niimura Y."/>
            <person name="Fujii Y."/>
            <person name="Habara T."/>
            <person name="Sakai H."/>
            <person name="Sato Y."/>
            <person name="Wilson G."/>
            <person name="Kumar K."/>
            <person name="McCouch S."/>
            <person name="Juretic N."/>
            <person name="Hoen D."/>
            <person name="Wright S."/>
            <person name="Bruskiewich R."/>
            <person name="Bureau T."/>
            <person name="Miyao A."/>
            <person name="Hirochika H."/>
            <person name="Nishikawa T."/>
            <person name="Kadowaki K."/>
            <person name="Sugiura M."/>
            <person name="Burr B."/>
            <person name="Sasaki T."/>
        </authorList>
    </citation>
    <scope>NUCLEOTIDE SEQUENCE [LARGE SCALE GENOMIC DNA]</scope>
    <source>
        <strain evidence="3">cv. Nipponbare</strain>
    </source>
</reference>
<feature type="compositionally biased region" description="Basic and acidic residues" evidence="1">
    <location>
        <begin position="54"/>
        <end position="71"/>
    </location>
</feature>
<feature type="compositionally biased region" description="Basic and acidic residues" evidence="1">
    <location>
        <begin position="26"/>
        <end position="36"/>
    </location>
</feature>
<proteinExistence type="predicted"/>